<dbReference type="InterPro" id="IPR050598">
    <property type="entry name" value="AminoAcid_Transporter"/>
</dbReference>
<feature type="transmembrane region" description="Helical" evidence="6">
    <location>
        <begin position="289"/>
        <end position="315"/>
    </location>
</feature>
<gene>
    <name evidence="7" type="ORF">EMPG_11196</name>
</gene>
<dbReference type="AlphaFoldDB" id="A0A0H1B1P4"/>
<dbReference type="PANTHER" id="PTHR11785:SF532">
    <property type="entry name" value="TRANSPORTER, PUTATIVE (EUROFUNG)-RELATED"/>
    <property type="match status" value="1"/>
</dbReference>
<feature type="transmembrane region" description="Helical" evidence="6">
    <location>
        <begin position="453"/>
        <end position="473"/>
    </location>
</feature>
<comment type="caution">
    <text evidence="7">The sequence shown here is derived from an EMBL/GenBank/DDBJ whole genome shotgun (WGS) entry which is preliminary data.</text>
</comment>
<dbReference type="Gene3D" id="1.20.1740.10">
    <property type="entry name" value="Amino acid/polyamine transporter I"/>
    <property type="match status" value="1"/>
</dbReference>
<evidence type="ECO:0000256" key="4">
    <source>
        <dbReference type="ARBA" id="ARBA00023136"/>
    </source>
</evidence>
<comment type="subcellular location">
    <subcellularLocation>
        <location evidence="1">Membrane</location>
        <topology evidence="1">Multi-pass membrane protein</topology>
    </subcellularLocation>
</comment>
<keyword evidence="4 6" id="KW-0472">Membrane</keyword>
<feature type="transmembrane region" description="Helical" evidence="6">
    <location>
        <begin position="206"/>
        <end position="226"/>
    </location>
</feature>
<dbReference type="FunFam" id="1.20.1740.10:FF:000025">
    <property type="entry name" value="High-affinity methionine permease"/>
    <property type="match status" value="1"/>
</dbReference>
<sequence length="540" mass="58716">MKHTTIDPLQRPLLPTSPSENENPQYGGLLPRQGYHQQSSDNDDPPDKAASRTRTLSRTSAYIIVISRIFGTGVFATPGIIAKSVGSIGLSLCVWMVGAAISAANLAVWLEYGCMLPRSGGHKVYLEFTYRYPRFLTSTLVAVQAVLLTFTTGNCVVFGQYLLFALGIEATDINRKLFAAGLLTAIVLIHSCFLRAGILIQNTLGWIKILLVCVIACTGIYVVALAQGTPSGSAPRNGGYSWGSLWQNSDWGLLTLSTAMFKVSYSYAGLNNVNTVLSEVKNPIRTLKVVGPAALVSAALLYLLINIAYFCVIPLEDIKRSGELTAALFFERVFGSGFGRTALPLAIAISAAGNVMVVVFTAARLNQEIARQGFLPFSRLLSTSRPFNTPLGGFIVHYIPSFLVIILAPSDDAYSFILDVEGYPIQIITLALSVGLLILRYRAPDLPRPFKAWTSAVWISIAFSIGLLAAPFFPPKDGKGDVSFFYATYAIVGVGILTLAAVYWYLWAVLIPRWKGYVLEEKTEILEDGVSVTKVVRLKI</sequence>
<dbReference type="OrthoDB" id="5982228at2759"/>
<feature type="transmembrane region" description="Helical" evidence="6">
    <location>
        <begin position="177"/>
        <end position="200"/>
    </location>
</feature>
<dbReference type="EMBL" id="LDEV01003703">
    <property type="protein sequence ID" value="KLJ05324.1"/>
    <property type="molecule type" value="Genomic_DNA"/>
</dbReference>
<accession>A0A0H1B1P4</accession>
<reference evidence="8" key="1">
    <citation type="journal article" date="2015" name="PLoS Genet.">
        <title>The dynamic genome and transcriptome of the human fungal pathogen Blastomyces and close relative Emmonsia.</title>
        <authorList>
            <person name="Munoz J.F."/>
            <person name="Gauthier G.M."/>
            <person name="Desjardins C.A."/>
            <person name="Gallo J.E."/>
            <person name="Holder J."/>
            <person name="Sullivan T.D."/>
            <person name="Marty A.J."/>
            <person name="Carmen J.C."/>
            <person name="Chen Z."/>
            <person name="Ding L."/>
            <person name="Gujja S."/>
            <person name="Magrini V."/>
            <person name="Misas E."/>
            <person name="Mitreva M."/>
            <person name="Priest M."/>
            <person name="Saif S."/>
            <person name="Whiston E.A."/>
            <person name="Young S."/>
            <person name="Zeng Q."/>
            <person name="Goldman W.E."/>
            <person name="Mardis E.R."/>
            <person name="Taylor J.W."/>
            <person name="McEwen J.G."/>
            <person name="Clay O.K."/>
            <person name="Klein B.S."/>
            <person name="Cuomo C.A."/>
        </authorList>
    </citation>
    <scope>NUCLEOTIDE SEQUENCE [LARGE SCALE GENOMIC DNA]</scope>
    <source>
        <strain evidence="8">UAMH 139</strain>
    </source>
</reference>
<proteinExistence type="predicted"/>
<feature type="transmembrane region" description="Helical" evidence="6">
    <location>
        <begin position="387"/>
        <end position="408"/>
    </location>
</feature>
<evidence type="ECO:0000256" key="5">
    <source>
        <dbReference type="SAM" id="MobiDB-lite"/>
    </source>
</evidence>
<organism evidence="7 8">
    <name type="scientific">Blastomyces silverae</name>
    <dbReference type="NCBI Taxonomy" id="2060906"/>
    <lineage>
        <taxon>Eukaryota</taxon>
        <taxon>Fungi</taxon>
        <taxon>Dikarya</taxon>
        <taxon>Ascomycota</taxon>
        <taxon>Pezizomycotina</taxon>
        <taxon>Eurotiomycetes</taxon>
        <taxon>Eurotiomycetidae</taxon>
        <taxon>Onygenales</taxon>
        <taxon>Ajellomycetaceae</taxon>
        <taxon>Blastomyces</taxon>
    </lineage>
</organism>
<dbReference type="InterPro" id="IPR002293">
    <property type="entry name" value="AA/rel_permease1"/>
</dbReference>
<dbReference type="Pfam" id="PF13520">
    <property type="entry name" value="AA_permease_2"/>
    <property type="match status" value="1"/>
</dbReference>
<keyword evidence="8" id="KW-1185">Reference proteome</keyword>
<feature type="transmembrane region" description="Helical" evidence="6">
    <location>
        <begin position="141"/>
        <end position="165"/>
    </location>
</feature>
<dbReference type="PANTHER" id="PTHR11785">
    <property type="entry name" value="AMINO ACID TRANSPORTER"/>
    <property type="match status" value="1"/>
</dbReference>
<dbReference type="STRING" id="2060906.A0A0H1B1P4"/>
<evidence type="ECO:0000256" key="1">
    <source>
        <dbReference type="ARBA" id="ARBA00004141"/>
    </source>
</evidence>
<evidence type="ECO:0000313" key="7">
    <source>
        <dbReference type="EMBL" id="KLJ05324.1"/>
    </source>
</evidence>
<feature type="transmembrane region" description="Helical" evidence="6">
    <location>
        <begin position="342"/>
        <end position="366"/>
    </location>
</feature>
<protein>
    <recommendedName>
        <fullName evidence="9">Methionine permease</fullName>
    </recommendedName>
</protein>
<keyword evidence="3 6" id="KW-1133">Transmembrane helix</keyword>
<feature type="transmembrane region" description="Helical" evidence="6">
    <location>
        <begin position="485"/>
        <end position="506"/>
    </location>
</feature>
<evidence type="ECO:0000256" key="6">
    <source>
        <dbReference type="SAM" id="Phobius"/>
    </source>
</evidence>
<dbReference type="PIRSF" id="PIRSF006060">
    <property type="entry name" value="AA_transporter"/>
    <property type="match status" value="1"/>
</dbReference>
<dbReference type="GO" id="GO:0016020">
    <property type="term" value="C:membrane"/>
    <property type="evidence" value="ECO:0007669"/>
    <property type="project" value="UniProtKB-SubCell"/>
</dbReference>
<evidence type="ECO:0000256" key="3">
    <source>
        <dbReference type="ARBA" id="ARBA00022989"/>
    </source>
</evidence>
<feature type="transmembrane region" description="Helical" evidence="6">
    <location>
        <begin position="61"/>
        <end position="81"/>
    </location>
</feature>
<dbReference type="Proteomes" id="UP000053573">
    <property type="component" value="Unassembled WGS sequence"/>
</dbReference>
<dbReference type="GO" id="GO:0015179">
    <property type="term" value="F:L-amino acid transmembrane transporter activity"/>
    <property type="evidence" value="ECO:0007669"/>
    <property type="project" value="TreeGrafter"/>
</dbReference>
<feature type="region of interest" description="Disordered" evidence="5">
    <location>
        <begin position="1"/>
        <end position="54"/>
    </location>
</feature>
<evidence type="ECO:0000313" key="8">
    <source>
        <dbReference type="Proteomes" id="UP000053573"/>
    </source>
</evidence>
<feature type="transmembrane region" description="Helical" evidence="6">
    <location>
        <begin position="423"/>
        <end position="441"/>
    </location>
</feature>
<name>A0A0H1B1P4_9EURO</name>
<feature type="transmembrane region" description="Helical" evidence="6">
    <location>
        <begin position="88"/>
        <end position="110"/>
    </location>
</feature>
<keyword evidence="2 6" id="KW-0812">Transmembrane</keyword>
<evidence type="ECO:0008006" key="9">
    <source>
        <dbReference type="Google" id="ProtNLM"/>
    </source>
</evidence>
<evidence type="ECO:0000256" key="2">
    <source>
        <dbReference type="ARBA" id="ARBA00022692"/>
    </source>
</evidence>